<sequence length="307" mass="35684">MTQNRRSNADGDDSLRARVLDLRERGWSNPDIRAELGLSGWKLTQLLQGHVEPAHANLANRARTELRAQARDLREQGWSYDATARRLRVSKSSLSVWLRDLPKPETYHPGEPPEGSGMTPQEWAEHCAHRQERYRRRKAEERRAQVVEAAKEIGELTDRELLIAGAIAYWCEGSKSKPWRRQGEVVFVNSDPHLVRMFLRFLELCGWSRDEVTFRLSIHENADVEDATRFWSEVVGVPPERFRRPTLKKHNPRTVRKKTGDHYHGSLVLYAQKSSRLYRRFEGWARAVMQGTEEAVTEIENTEEPPW</sequence>
<organism evidence="1 2">
    <name type="scientific">Thermobifida halotolerans</name>
    <dbReference type="NCBI Taxonomy" id="483545"/>
    <lineage>
        <taxon>Bacteria</taxon>
        <taxon>Bacillati</taxon>
        <taxon>Actinomycetota</taxon>
        <taxon>Actinomycetes</taxon>
        <taxon>Streptosporangiales</taxon>
        <taxon>Nocardiopsidaceae</taxon>
        <taxon>Thermobifida</taxon>
    </lineage>
</organism>
<reference evidence="1" key="1">
    <citation type="submission" date="2020-10" db="EMBL/GenBank/DDBJ databases">
        <title>De novo genome project of the cellulose decomposer Thermobifida halotolerans type strain.</title>
        <authorList>
            <person name="Nagy I."/>
            <person name="Horvath B."/>
            <person name="Kukolya J."/>
            <person name="Nagy I."/>
            <person name="Orsini M."/>
        </authorList>
    </citation>
    <scope>NUCLEOTIDE SEQUENCE</scope>
    <source>
        <strain evidence="1">DSM 44931</strain>
    </source>
</reference>
<dbReference type="Proteomes" id="UP000265719">
    <property type="component" value="Chromosome"/>
</dbReference>
<dbReference type="KEGG" id="thao:NI17_022750"/>
<dbReference type="EMBL" id="CP063196">
    <property type="protein sequence ID" value="UOE19500.1"/>
    <property type="molecule type" value="Genomic_DNA"/>
</dbReference>
<dbReference type="RefSeq" id="WP_068687443.1">
    <property type="nucleotide sequence ID" value="NZ_CP063196.1"/>
</dbReference>
<proteinExistence type="predicted"/>
<accession>A0A399G2B1</accession>
<name>A0A399G2B1_9ACTN</name>
<gene>
    <name evidence="1" type="ORF">NI17_022750</name>
</gene>
<keyword evidence="2" id="KW-1185">Reference proteome</keyword>
<dbReference type="AlphaFoldDB" id="A0A399G2B1"/>
<protein>
    <submittedName>
        <fullName evidence="1">Helix-turn-helix domain-containing protein</fullName>
    </submittedName>
</protein>
<evidence type="ECO:0000313" key="2">
    <source>
        <dbReference type="Proteomes" id="UP000265719"/>
    </source>
</evidence>
<evidence type="ECO:0000313" key="1">
    <source>
        <dbReference type="EMBL" id="UOE19500.1"/>
    </source>
</evidence>
<dbReference type="OrthoDB" id="3512717at2"/>